<proteinExistence type="predicted"/>
<dbReference type="InterPro" id="IPR036465">
    <property type="entry name" value="vWFA_dom_sf"/>
</dbReference>
<accession>A0ABU6D032</accession>
<reference evidence="1 2" key="2">
    <citation type="submission" date="2024-01" db="EMBL/GenBank/DDBJ databases">
        <authorList>
            <person name="Xie X."/>
        </authorList>
    </citation>
    <scope>NUCLEOTIDE SEQUENCE [LARGE SCALE GENOMIC DNA]</scope>
    <source>
        <strain evidence="1">SCUT-1</strain>
    </source>
</reference>
<evidence type="ECO:0008006" key="3">
    <source>
        <dbReference type="Google" id="ProtNLM"/>
    </source>
</evidence>
<evidence type="ECO:0000313" key="1">
    <source>
        <dbReference type="EMBL" id="MEB4592385.1"/>
    </source>
</evidence>
<dbReference type="SUPFAM" id="SSF50998">
    <property type="entry name" value="Quinoprotein alcohol dehydrogenase-like"/>
    <property type="match status" value="1"/>
</dbReference>
<dbReference type="EMBL" id="JAYMYJ010000132">
    <property type="protein sequence ID" value="MEB4592385.1"/>
    <property type="molecule type" value="Genomic_DNA"/>
</dbReference>
<dbReference type="Gene3D" id="2.130.10.10">
    <property type="entry name" value="YVTN repeat-like/Quinoprotein amine dehydrogenase"/>
    <property type="match status" value="1"/>
</dbReference>
<name>A0ABU6D032_9GAMM</name>
<dbReference type="Proteomes" id="UP001308005">
    <property type="component" value="Unassembled WGS sequence"/>
</dbReference>
<dbReference type="RefSeq" id="WP_324696633.1">
    <property type="nucleotide sequence ID" value="NZ_JAYMYJ010000132.1"/>
</dbReference>
<dbReference type="SUPFAM" id="SSF53300">
    <property type="entry name" value="vWA-like"/>
    <property type="match status" value="1"/>
</dbReference>
<organism evidence="1 2">
    <name type="scientific">Candidatus Thiothrix phosphatis</name>
    <dbReference type="NCBI Taxonomy" id="3112415"/>
    <lineage>
        <taxon>Bacteria</taxon>
        <taxon>Pseudomonadati</taxon>
        <taxon>Pseudomonadota</taxon>
        <taxon>Gammaproteobacteria</taxon>
        <taxon>Thiotrichales</taxon>
        <taxon>Thiotrichaceae</taxon>
        <taxon>Thiothrix</taxon>
    </lineage>
</organism>
<protein>
    <recommendedName>
        <fullName evidence="3">PilC beta-propeller domain-containing protein</fullName>
    </recommendedName>
</protein>
<dbReference type="Gene3D" id="3.40.50.410">
    <property type="entry name" value="von Willebrand factor, type A domain"/>
    <property type="match status" value="2"/>
</dbReference>
<keyword evidence="2" id="KW-1185">Reference proteome</keyword>
<dbReference type="InterPro" id="IPR015943">
    <property type="entry name" value="WD40/YVTN_repeat-like_dom_sf"/>
</dbReference>
<sequence>MPLLIPPKPVGNKPSAAHSATNLNYKNNAMKKICCSLRWLLLSAPLLFSPVLMADETEIYFADKSGEVAPNVLFLIDVSGSMKTVVPGDPTNRSRLQVLKDSFSEVMDSAPANLNIGLMHYANHGLAANDPYWWNSIKGVNFPVTLADEYVTPLIAPYKSSDNLPDPASSSTTVRQFLASIVNNWNAEGYTPIVDSLYEASRYFRGDAVGWGLDSPSISWASHPLTYDGASLNCKASHEVECVNTFGECNGNIVQNSCVTRPYHWVGNEYPNRDKYCIMDSDGYCDADVEICSQKVCDNFTGSAQYKSPIKYACQANYLVLMSDGKPEYPYDGSEDSLEHDGTGYYPPSSKRYLGSRGFGDFTNSIKPEIKNERVEDYIGVANCANAPNGYNSGTCGPELTHWLANTDQSATLSGDQKVETYAVAFAMADEPTGTAYMKSLVTAENGFFPANSAADLSNAFQSILNSVEKTSSSFSSPTYAVDENTMLANSDDVYIPMFNRDTKPTWPGNLKKFKRKQFTQTDGTVASKIVDKNGSVAVNEKGELVDGAYDFWGVAASGNDVATGGAASRLPNPVDRNLYTDVGNSLDLTVAANKLDASNANITSTMLAGTYITKNSLQDWWMGTSDGISCLGKYIDCNGVSHTVQGIPGNNSGCVNIKEVTTCPLSSSSISSDERTALLNFVRGKNPDGTLRQHMGDILNSKPLVVDYGTQQRIFAATNEGYLHSIDAESGEEKWGFMPSSLLDNIKTFFDNKPSEDHVYGIDGPVTLWNYDKNMDGVIKATDGDKRVLYFGLRRGGNVYYAIDITSPDNPMILWKKENVVGIDDGPWDTLGETWSKPALAKMRVGSNSSSELKNVLVFGAGYDSAKDNQIPYKSGDNLSRQPDTLGRDVMIVDALTGELLWDLQRDLFNNSASSNPVKDSVPGDIRVLDMDRNGALDRLYFADTGGNLWRVDMDHDLRDTDSSMYDYKDAILTKIAALGTDGDYGTDTRKFFYEPDVAMMQYNGKVLMTIALGSGYRTHPLNTNTKDRFYVIMDPNVYNEPPTGPTGFTTVKNSDLVNARTNIGDAGGFASAEDSLLNGSHKGWYYAFDNVGEKVLAPAVSFLNKVVFTTFAPVDENGKSASGDPCEVPPNSARAYVLDLFTGKAVANLDRSTDDSKDDFVVAGVNEILDAAKIVFRMPTAKDGTDCKEGDCKQTVEIRVGKMQLPVMDDSNSDNSNTGSSVEDIAGKTDLSDILPRIFWRDNDVSD</sequence>
<evidence type="ECO:0000313" key="2">
    <source>
        <dbReference type="Proteomes" id="UP001308005"/>
    </source>
</evidence>
<comment type="caution">
    <text evidence="1">The sequence shown here is derived from an EMBL/GenBank/DDBJ whole genome shotgun (WGS) entry which is preliminary data.</text>
</comment>
<dbReference type="InterPro" id="IPR011047">
    <property type="entry name" value="Quinoprotein_ADH-like_sf"/>
</dbReference>
<gene>
    <name evidence="1" type="ORF">VSS37_15460</name>
</gene>
<reference evidence="2" key="1">
    <citation type="submission" date="2023-07" db="EMBL/GenBank/DDBJ databases">
        <title>The carbon used by Thiothrix.</title>
        <authorList>
            <person name="Chen L."/>
        </authorList>
    </citation>
    <scope>NUCLEOTIDE SEQUENCE [LARGE SCALE GENOMIC DNA]</scope>
</reference>